<name>A0AAF0EEF4_9BASI</name>
<sequence>MEWDDGSSLDPAKLSDTTDMDELDQDRPEPYLLAGDEDPDLATVERDDQGTSYVLPFSRVYMADLFDIVMTPHLAVYHLPTRMFLDKHVRLSRISSSRYEATMATWLQGEPSPSFNFWDMVSIAPWSFVMVFLALAYFLLVHLGGEQYHIQHIMARFS</sequence>
<evidence type="ECO:0000313" key="3">
    <source>
        <dbReference type="EMBL" id="WFD24150.1"/>
    </source>
</evidence>
<accession>A0AAF0EEF4</accession>
<dbReference type="Proteomes" id="UP001214415">
    <property type="component" value="Chromosome 5"/>
</dbReference>
<gene>
    <name evidence="3" type="ORF">MEQU1_002847</name>
</gene>
<feature type="region of interest" description="Disordered" evidence="1">
    <location>
        <begin position="1"/>
        <end position="38"/>
    </location>
</feature>
<dbReference type="EMBL" id="CP119904">
    <property type="protein sequence ID" value="WFD24150.1"/>
    <property type="molecule type" value="Genomic_DNA"/>
</dbReference>
<keyword evidence="2" id="KW-1133">Transmembrane helix</keyword>
<proteinExistence type="predicted"/>
<reference evidence="3" key="1">
    <citation type="submission" date="2023-03" db="EMBL/GenBank/DDBJ databases">
        <title>Mating type loci evolution in Malassezia.</title>
        <authorList>
            <person name="Coelho M.A."/>
        </authorList>
    </citation>
    <scope>NUCLEOTIDE SEQUENCE</scope>
    <source>
        <strain evidence="3">CBS 12830</strain>
    </source>
</reference>
<organism evidence="3 4">
    <name type="scientific">Malassezia equina</name>
    <dbReference type="NCBI Taxonomy" id="1381935"/>
    <lineage>
        <taxon>Eukaryota</taxon>
        <taxon>Fungi</taxon>
        <taxon>Dikarya</taxon>
        <taxon>Basidiomycota</taxon>
        <taxon>Ustilaginomycotina</taxon>
        <taxon>Malasseziomycetes</taxon>
        <taxon>Malasseziales</taxon>
        <taxon>Malasseziaceae</taxon>
        <taxon>Malassezia</taxon>
    </lineage>
</organism>
<evidence type="ECO:0000256" key="1">
    <source>
        <dbReference type="SAM" id="MobiDB-lite"/>
    </source>
</evidence>
<keyword evidence="2" id="KW-0472">Membrane</keyword>
<evidence type="ECO:0000256" key="2">
    <source>
        <dbReference type="SAM" id="Phobius"/>
    </source>
</evidence>
<keyword evidence="2" id="KW-0812">Transmembrane</keyword>
<feature type="transmembrane region" description="Helical" evidence="2">
    <location>
        <begin position="123"/>
        <end position="144"/>
    </location>
</feature>
<protein>
    <submittedName>
        <fullName evidence="3">Uncharacterized protein</fullName>
    </submittedName>
</protein>
<dbReference type="AlphaFoldDB" id="A0AAF0EEF4"/>
<evidence type="ECO:0000313" key="4">
    <source>
        <dbReference type="Proteomes" id="UP001214415"/>
    </source>
</evidence>
<keyword evidence="4" id="KW-1185">Reference proteome</keyword>